<gene>
    <name evidence="2" type="ORF">A2945_01990</name>
</gene>
<protein>
    <recommendedName>
        <fullName evidence="1">Transcription regulator TrmB N-terminal domain-containing protein</fullName>
    </recommendedName>
</protein>
<dbReference type="Proteomes" id="UP000178880">
    <property type="component" value="Unassembled WGS sequence"/>
</dbReference>
<dbReference type="InterPro" id="IPR036390">
    <property type="entry name" value="WH_DNA-bd_sf"/>
</dbReference>
<dbReference type="STRING" id="1798650.A2945_01990"/>
<organism evidence="2 3">
    <name type="scientific">Candidatus Liptonbacteria bacterium RIFCSPLOWO2_01_FULL_52_25</name>
    <dbReference type="NCBI Taxonomy" id="1798650"/>
    <lineage>
        <taxon>Bacteria</taxon>
        <taxon>Candidatus Liptoniibacteriota</taxon>
    </lineage>
</organism>
<dbReference type="InterPro" id="IPR002831">
    <property type="entry name" value="Tscrpt_reg_TrmB_N"/>
</dbReference>
<accession>A0A1G2CH56</accession>
<dbReference type="AlphaFoldDB" id="A0A1G2CH56"/>
<dbReference type="InterPro" id="IPR011991">
    <property type="entry name" value="ArsR-like_HTH"/>
</dbReference>
<dbReference type="EMBL" id="MHLA01000013">
    <property type="protein sequence ID" value="OGY99747.1"/>
    <property type="molecule type" value="Genomic_DNA"/>
</dbReference>
<sequence length="244" mass="27786">MIHPILEFFGIATGAATIYIAALNLGGGSVSDIVRKTRMPRSSVKRHVEELLKKGLLRFFIQKKHRVIVATPPERIRQIFEERVADFSSAIPKLKQLAREKTPHLGIRFYEDLTGVRAVYDSILAEQKPIDAITSPEDTLAVLGDFTERFVKRRIEKKIPMRLLTPNTPHARQFREADSRSFRTTQFLPPNFPFHTATYIYGDKVAIIALRNASPNGVIIHDPLIAQAQRAMFELLWNQGRAQF</sequence>
<dbReference type="PANTHER" id="PTHR34293">
    <property type="entry name" value="HTH-TYPE TRANSCRIPTIONAL REGULATOR TRMBL2"/>
    <property type="match status" value="1"/>
</dbReference>
<dbReference type="PANTHER" id="PTHR34293:SF1">
    <property type="entry name" value="HTH-TYPE TRANSCRIPTIONAL REGULATOR TRMBL2"/>
    <property type="match status" value="1"/>
</dbReference>
<evidence type="ECO:0000313" key="3">
    <source>
        <dbReference type="Proteomes" id="UP000178880"/>
    </source>
</evidence>
<dbReference type="Pfam" id="PF01978">
    <property type="entry name" value="TrmB"/>
    <property type="match status" value="1"/>
</dbReference>
<dbReference type="SUPFAM" id="SSF46785">
    <property type="entry name" value="Winged helix' DNA-binding domain"/>
    <property type="match status" value="1"/>
</dbReference>
<comment type="caution">
    <text evidence="2">The sequence shown here is derived from an EMBL/GenBank/DDBJ whole genome shotgun (WGS) entry which is preliminary data.</text>
</comment>
<reference evidence="2 3" key="1">
    <citation type="journal article" date="2016" name="Nat. Commun.">
        <title>Thousands of microbial genomes shed light on interconnected biogeochemical processes in an aquifer system.</title>
        <authorList>
            <person name="Anantharaman K."/>
            <person name="Brown C.T."/>
            <person name="Hug L.A."/>
            <person name="Sharon I."/>
            <person name="Castelle C.J."/>
            <person name="Probst A.J."/>
            <person name="Thomas B.C."/>
            <person name="Singh A."/>
            <person name="Wilkins M.J."/>
            <person name="Karaoz U."/>
            <person name="Brodie E.L."/>
            <person name="Williams K.H."/>
            <person name="Hubbard S.S."/>
            <person name="Banfield J.F."/>
        </authorList>
    </citation>
    <scope>NUCLEOTIDE SEQUENCE [LARGE SCALE GENOMIC DNA]</scope>
</reference>
<proteinExistence type="predicted"/>
<name>A0A1G2CH56_9BACT</name>
<evidence type="ECO:0000259" key="1">
    <source>
        <dbReference type="Pfam" id="PF01978"/>
    </source>
</evidence>
<dbReference type="InterPro" id="IPR036388">
    <property type="entry name" value="WH-like_DNA-bd_sf"/>
</dbReference>
<dbReference type="CDD" id="cd00090">
    <property type="entry name" value="HTH_ARSR"/>
    <property type="match status" value="1"/>
</dbReference>
<dbReference type="Gene3D" id="1.10.10.10">
    <property type="entry name" value="Winged helix-like DNA-binding domain superfamily/Winged helix DNA-binding domain"/>
    <property type="match status" value="1"/>
</dbReference>
<feature type="domain" description="Transcription regulator TrmB N-terminal" evidence="1">
    <location>
        <begin position="6"/>
        <end position="74"/>
    </location>
</feature>
<dbReference type="InterPro" id="IPR051797">
    <property type="entry name" value="TrmB-like"/>
</dbReference>
<evidence type="ECO:0000313" key="2">
    <source>
        <dbReference type="EMBL" id="OGY99747.1"/>
    </source>
</evidence>